<dbReference type="Proteomes" id="UP001056132">
    <property type="component" value="Chromosome 2"/>
</dbReference>
<accession>A0AAE9I386</accession>
<dbReference type="KEGG" id="ccam:M5D45_27885"/>
<name>A0AAE9I386_9BURK</name>
<reference evidence="1 3" key="1">
    <citation type="submission" date="2019-05" db="EMBL/GenBank/DDBJ databases">
        <title>Whole genome sequence analysis of Cupriavidus campinensis S14E4C strain.</title>
        <authorList>
            <person name="Abbaszade G."/>
            <person name="Szabo A."/>
            <person name="Toumi M."/>
            <person name="Toth E."/>
        </authorList>
    </citation>
    <scope>NUCLEOTIDE SEQUENCE [LARGE SCALE GENOMIC DNA]</scope>
    <source>
        <strain evidence="1 3">S14E4C</strain>
    </source>
</reference>
<dbReference type="EMBL" id="VCIZ01000005">
    <property type="protein sequence ID" value="TSP12696.1"/>
    <property type="molecule type" value="Genomic_DNA"/>
</dbReference>
<evidence type="ECO:0000313" key="2">
    <source>
        <dbReference type="EMBL" id="URF06889.1"/>
    </source>
</evidence>
<evidence type="ECO:0000313" key="1">
    <source>
        <dbReference type="EMBL" id="TSP12696.1"/>
    </source>
</evidence>
<organism evidence="2 4">
    <name type="scientific">Cupriavidus campinensis</name>
    <dbReference type="NCBI Taxonomy" id="151783"/>
    <lineage>
        <taxon>Bacteria</taxon>
        <taxon>Pseudomonadati</taxon>
        <taxon>Pseudomonadota</taxon>
        <taxon>Betaproteobacteria</taxon>
        <taxon>Burkholderiales</taxon>
        <taxon>Burkholderiaceae</taxon>
        <taxon>Cupriavidus</taxon>
    </lineage>
</organism>
<dbReference type="RefSeq" id="WP_092293694.1">
    <property type="nucleotide sequence ID" value="NZ_CAJPVH010000084.1"/>
</dbReference>
<dbReference type="Proteomes" id="UP000318943">
    <property type="component" value="Unassembled WGS sequence"/>
</dbReference>
<reference evidence="2" key="3">
    <citation type="submission" date="2022-05" db="EMBL/GenBank/DDBJ databases">
        <authorList>
            <person name="Kunte H.-J."/>
        </authorList>
    </citation>
    <scope>NUCLEOTIDE SEQUENCE</scope>
    <source>
        <strain evidence="2">G5</strain>
    </source>
</reference>
<sequence>MKIVISPAIAKKLVAKHGGIRDVEIRQAFANRVGQILVDDREEHASDPPTHWFCAKTDTGRMLKIVYVRRDDTIFLKTAYEPALPTVAFYRRMCLAGRS</sequence>
<keyword evidence="3" id="KW-1185">Reference proteome</keyword>
<protein>
    <submittedName>
        <fullName evidence="2">DUF4258 domain-containing protein</fullName>
    </submittedName>
</protein>
<evidence type="ECO:0000313" key="3">
    <source>
        <dbReference type="Proteomes" id="UP000318943"/>
    </source>
</evidence>
<dbReference type="EMBL" id="CP097331">
    <property type="protein sequence ID" value="URF06889.1"/>
    <property type="molecule type" value="Genomic_DNA"/>
</dbReference>
<gene>
    <name evidence="1" type="ORF">FGG12_10800</name>
    <name evidence="2" type="ORF">M5D45_27885</name>
</gene>
<proteinExistence type="predicted"/>
<dbReference type="AlphaFoldDB" id="A0AAE9I386"/>
<evidence type="ECO:0000313" key="4">
    <source>
        <dbReference type="Proteomes" id="UP001056132"/>
    </source>
</evidence>
<reference evidence="2" key="2">
    <citation type="journal article" date="2022" name="Microbiol. Resour. Announc.">
        <title>Genome Sequence of Cupriavidus campinensis Strain G5, a Member of a Bacterial Consortium Capable of Polyethylene Degradation.</title>
        <authorList>
            <person name="Schneider B."/>
            <person name="Pfeiffer F."/>
            <person name="Dyall-Smith M."/>
            <person name="Kunte H.J."/>
        </authorList>
    </citation>
    <scope>NUCLEOTIDE SEQUENCE</scope>
    <source>
        <strain evidence="2">G5</strain>
    </source>
</reference>